<dbReference type="InterPro" id="IPR050474">
    <property type="entry name" value="Hel308_SKI2-like"/>
</dbReference>
<dbReference type="PROSITE" id="PS51192">
    <property type="entry name" value="HELICASE_ATP_BIND_1"/>
    <property type="match status" value="1"/>
</dbReference>
<dbReference type="EMBL" id="CAADIB010000005">
    <property type="protein sequence ID" value="VFR25061.1"/>
    <property type="molecule type" value="Genomic_DNA"/>
</dbReference>
<dbReference type="SUPFAM" id="SSF52540">
    <property type="entry name" value="P-loop containing nucleoside triphosphate hydrolases"/>
    <property type="match status" value="1"/>
</dbReference>
<feature type="transmembrane region" description="Helical" evidence="5">
    <location>
        <begin position="97"/>
        <end position="119"/>
    </location>
</feature>
<dbReference type="SMART" id="SM00490">
    <property type="entry name" value="HELICc"/>
    <property type="match status" value="1"/>
</dbReference>
<dbReference type="GO" id="GO:0005524">
    <property type="term" value="F:ATP binding"/>
    <property type="evidence" value="ECO:0007669"/>
    <property type="project" value="UniProtKB-KW"/>
</dbReference>
<sequence>MRPSRKARQFASITLSKGKMYEYEIPVEDHIEIPRHVNLEHQFPLAIGTLGDFAAEIFANQIGNTRAQQTKRSEVIFSAQVLSAIAAAKIAEQFSELLLLLAAAGFYLAGSPGTATAIIKKLKAGDFQDNENAGILHHALAQPWLRCPIETASKLAEPILNHINRHYSEGEELTTALPQLKRLREHAYAQADALDFLLLEVFGAVVIQRYRWSAWTMLPESTALEKSVWTPFLSRIQSIKEFWPSQMAIAQAGLLRGHSAVVQMPTSAGKTKATELIIRAAFRSARTNIAVIVAPFRALCHEIANDLDEAFSEDGYSVNQLSDALQKDYIAALFDDGVDSESRPKVLVITPEKLVYALRQEENFLENVGLLIYDEAHQFDTGRRGVTYELLLTAIKNSTPAQTQSVLISAVIGNANDLARWLFSDERKIVEDDVRQSRRTVAFTSLPSGHRGQLQFQPAVEGEQGFFVPGVISPLALDHTTREHPRFFPTDEPSSIALYLGLKLAKFGPVAIYSRLPASATKIAKQVITYLKKRNAQLTYPSAYSNQTQLERLHNLYVANFGAAETLSEAAKLGVFVHHGETPHGVRLAIEHAMKESHIRFIACTSTLAQGVNLPIRYLIINSSLVGPDAIKARDFQNLIGRSGRAGMHEEGTVIFSDPSLFDEQGEAWDICKSFVDPNREDATGSSLLNLIRPPIIRRQLASLLEWELDEIIYHLIDTPDDIYEQISGIDSDKLRPSAERLKKDLKEKYAAIEAIESFLMISKPDSESTDSLSAAGDLVRSTFAYSLADDQERARLESVFVRIAQRINSYAPQVEMQHRYGRSLLGLDLSLKVDEWVNRNEFSIAYSETTEALFETVWDFFAENAYNSDIVKLMPNTSAKEMALMWIAGDPYHQIMSHLEKVEAKIQHAKKRETITCDTLVNICERGFGFEFCLYLAAIKESYIDSQGENSLPGAMEEKFDVLAKRLKYGLPSSSSIAHFEAGFADRVIAQELSKIHPKNEIHYPFESRRILRQNKELAKNCILRYPDYYERILTRIMK</sequence>
<keyword evidence="5" id="KW-0812">Transmembrane</keyword>
<evidence type="ECO:0000256" key="1">
    <source>
        <dbReference type="ARBA" id="ARBA00022741"/>
    </source>
</evidence>
<keyword evidence="5" id="KW-0472">Membrane</keyword>
<dbReference type="InterPro" id="IPR001650">
    <property type="entry name" value="Helicase_C-like"/>
</dbReference>
<organism evidence="8">
    <name type="scientific">plant metagenome</name>
    <dbReference type="NCBI Taxonomy" id="1297885"/>
    <lineage>
        <taxon>unclassified sequences</taxon>
        <taxon>metagenomes</taxon>
        <taxon>organismal metagenomes</taxon>
    </lineage>
</organism>
<dbReference type="PANTHER" id="PTHR47961">
    <property type="entry name" value="DNA POLYMERASE THETA, PUTATIVE (AFU_ORTHOLOGUE AFUA_1G05260)-RELATED"/>
    <property type="match status" value="1"/>
</dbReference>
<dbReference type="InterPro" id="IPR014001">
    <property type="entry name" value="Helicase_ATP-bd"/>
</dbReference>
<evidence type="ECO:0000313" key="8">
    <source>
        <dbReference type="EMBL" id="VFR20007.1"/>
    </source>
</evidence>
<accession>A0A484P6C8</accession>
<dbReference type="InterPro" id="IPR027417">
    <property type="entry name" value="P-loop_NTPase"/>
</dbReference>
<protein>
    <submittedName>
        <fullName evidence="8">RNA helicase</fullName>
    </submittedName>
</protein>
<evidence type="ECO:0000313" key="9">
    <source>
        <dbReference type="EMBL" id="VFR25061.1"/>
    </source>
</evidence>
<dbReference type="InterPro" id="IPR011545">
    <property type="entry name" value="DEAD/DEAH_box_helicase_dom"/>
</dbReference>
<feature type="domain" description="Helicase C-terminal" evidence="7">
    <location>
        <begin position="523"/>
        <end position="712"/>
    </location>
</feature>
<dbReference type="EMBL" id="CAADHZ010000005">
    <property type="protein sequence ID" value="VFR20007.1"/>
    <property type="molecule type" value="Genomic_DNA"/>
</dbReference>
<dbReference type="AlphaFoldDB" id="A0A484P6C8"/>
<keyword evidence="1" id="KW-0547">Nucleotide-binding</keyword>
<keyword evidence="5" id="KW-1133">Transmembrane helix</keyword>
<feature type="domain" description="Helicase ATP-binding" evidence="6">
    <location>
        <begin position="251"/>
        <end position="430"/>
    </location>
</feature>
<evidence type="ECO:0000256" key="2">
    <source>
        <dbReference type="ARBA" id="ARBA00022801"/>
    </source>
</evidence>
<evidence type="ECO:0000259" key="6">
    <source>
        <dbReference type="PROSITE" id="PS51192"/>
    </source>
</evidence>
<dbReference type="SMART" id="SM00487">
    <property type="entry name" value="DEXDc"/>
    <property type="match status" value="1"/>
</dbReference>
<keyword evidence="4" id="KW-0067">ATP-binding</keyword>
<dbReference type="Gene3D" id="3.40.50.300">
    <property type="entry name" value="P-loop containing nucleotide triphosphate hydrolases"/>
    <property type="match status" value="2"/>
</dbReference>
<evidence type="ECO:0000256" key="3">
    <source>
        <dbReference type="ARBA" id="ARBA00022806"/>
    </source>
</evidence>
<gene>
    <name evidence="8" type="ORF">ANDO1_3994</name>
    <name evidence="9" type="ORF">ANDO2_3900</name>
</gene>
<dbReference type="Pfam" id="PF00270">
    <property type="entry name" value="DEAD"/>
    <property type="match status" value="1"/>
</dbReference>
<proteinExistence type="predicted"/>
<dbReference type="GO" id="GO:0003676">
    <property type="term" value="F:nucleic acid binding"/>
    <property type="evidence" value="ECO:0007669"/>
    <property type="project" value="InterPro"/>
</dbReference>
<reference evidence="8" key="1">
    <citation type="submission" date="2019-03" db="EMBL/GenBank/DDBJ databases">
        <authorList>
            <person name="Danneels B."/>
        </authorList>
    </citation>
    <scope>NUCLEOTIDE SEQUENCE</scope>
</reference>
<evidence type="ECO:0000256" key="4">
    <source>
        <dbReference type="ARBA" id="ARBA00022840"/>
    </source>
</evidence>
<dbReference type="GO" id="GO:0016787">
    <property type="term" value="F:hydrolase activity"/>
    <property type="evidence" value="ECO:0007669"/>
    <property type="project" value="UniProtKB-KW"/>
</dbReference>
<evidence type="ECO:0000256" key="5">
    <source>
        <dbReference type="SAM" id="Phobius"/>
    </source>
</evidence>
<name>A0A484P6C8_9ZZZZ</name>
<keyword evidence="2" id="KW-0378">Hydrolase</keyword>
<dbReference type="PROSITE" id="PS51194">
    <property type="entry name" value="HELICASE_CTER"/>
    <property type="match status" value="1"/>
</dbReference>
<keyword evidence="3 8" id="KW-0347">Helicase</keyword>
<dbReference type="Pfam" id="PF00271">
    <property type="entry name" value="Helicase_C"/>
    <property type="match status" value="1"/>
</dbReference>
<dbReference type="PANTHER" id="PTHR47961:SF6">
    <property type="entry name" value="DNA-DIRECTED DNA POLYMERASE"/>
    <property type="match status" value="1"/>
</dbReference>
<evidence type="ECO:0000259" key="7">
    <source>
        <dbReference type="PROSITE" id="PS51194"/>
    </source>
</evidence>
<dbReference type="GO" id="GO:0004386">
    <property type="term" value="F:helicase activity"/>
    <property type="evidence" value="ECO:0007669"/>
    <property type="project" value="UniProtKB-KW"/>
</dbReference>